<feature type="transmembrane region" description="Helical" evidence="5">
    <location>
        <begin position="113"/>
        <end position="139"/>
    </location>
</feature>
<feature type="transmembrane region" description="Helical" evidence="5">
    <location>
        <begin position="47"/>
        <end position="67"/>
    </location>
</feature>
<dbReference type="InterPro" id="IPR000537">
    <property type="entry name" value="UbiA_prenyltransferase"/>
</dbReference>
<keyword evidence="4 5" id="KW-0472">Membrane</keyword>
<keyword evidence="7" id="KW-1185">Reference proteome</keyword>
<proteinExistence type="predicted"/>
<dbReference type="NCBIfam" id="NF009608">
    <property type="entry name" value="PRK13105.1"/>
    <property type="match status" value="1"/>
</dbReference>
<keyword evidence="2 5" id="KW-0812">Transmembrane</keyword>
<sequence length="324" mass="33926">MTARATKDGTRALVREVLVASRPFSWVNTAYPFAAGYLLATDGRVDATFVVGTLFFLVPYNLLMYGINDVFDYASDLANPRKGGIEGGLVDPARAAAVHRRILWSCAAAVLPFVAYLLAVGSAAAGATLALVLFLVVAYSAPVLRFKERPVLDSLTSAMHFVGPLLYALVLVGADLTARTTWPALVAFVLWGMASHAFGAVQDVRADREGGIASVATVLGAHPTVVGATLAYVASAAVLLVLPWPGVLAAGLPLLYAASTARFWSVRDDDCERANHGWRTFLWLNLVAGALVTMLLLAAAVERPGTDVAGAGTDAPTTGPVSTA</sequence>
<dbReference type="PANTHER" id="PTHR42723">
    <property type="entry name" value="CHLOROPHYLL SYNTHASE"/>
    <property type="match status" value="1"/>
</dbReference>
<evidence type="ECO:0000256" key="2">
    <source>
        <dbReference type="ARBA" id="ARBA00022692"/>
    </source>
</evidence>
<dbReference type="GO" id="GO:0016765">
    <property type="term" value="F:transferase activity, transferring alkyl or aryl (other than methyl) groups"/>
    <property type="evidence" value="ECO:0007669"/>
    <property type="project" value="InterPro"/>
</dbReference>
<evidence type="ECO:0000313" key="6">
    <source>
        <dbReference type="EMBL" id="SFB21377.1"/>
    </source>
</evidence>
<organism evidence="6 7">
    <name type="scientific">Cellulomonas marina</name>
    <dbReference type="NCBI Taxonomy" id="988821"/>
    <lineage>
        <taxon>Bacteria</taxon>
        <taxon>Bacillati</taxon>
        <taxon>Actinomycetota</taxon>
        <taxon>Actinomycetes</taxon>
        <taxon>Micrococcales</taxon>
        <taxon>Cellulomonadaceae</taxon>
        <taxon>Cellulomonas</taxon>
    </lineage>
</organism>
<reference evidence="6 7" key="1">
    <citation type="submission" date="2016-10" db="EMBL/GenBank/DDBJ databases">
        <authorList>
            <person name="de Groot N.N."/>
        </authorList>
    </citation>
    <scope>NUCLEOTIDE SEQUENCE [LARGE SCALE GENOMIC DNA]</scope>
    <source>
        <strain evidence="6 7">CGMCC 4.6945</strain>
    </source>
</reference>
<comment type="subcellular location">
    <subcellularLocation>
        <location evidence="1">Membrane</location>
        <topology evidence="1">Multi-pass membrane protein</topology>
    </subcellularLocation>
</comment>
<gene>
    <name evidence="6" type="ORF">SAMN05421867_1106</name>
</gene>
<dbReference type="EMBL" id="FOKA01000010">
    <property type="protein sequence ID" value="SFB21377.1"/>
    <property type="molecule type" value="Genomic_DNA"/>
</dbReference>
<feature type="transmembrane region" description="Helical" evidence="5">
    <location>
        <begin position="151"/>
        <end position="170"/>
    </location>
</feature>
<dbReference type="Pfam" id="PF01040">
    <property type="entry name" value="UbiA"/>
    <property type="match status" value="1"/>
</dbReference>
<dbReference type="Gene3D" id="1.20.120.1780">
    <property type="entry name" value="UbiA prenyltransferase"/>
    <property type="match status" value="1"/>
</dbReference>
<evidence type="ECO:0000256" key="3">
    <source>
        <dbReference type="ARBA" id="ARBA00022989"/>
    </source>
</evidence>
<dbReference type="AlphaFoldDB" id="A0A1I0Z7Q2"/>
<dbReference type="InterPro" id="IPR044878">
    <property type="entry name" value="UbiA_sf"/>
</dbReference>
<feature type="transmembrane region" description="Helical" evidence="5">
    <location>
        <begin position="280"/>
        <end position="301"/>
    </location>
</feature>
<feature type="transmembrane region" description="Helical" evidence="5">
    <location>
        <begin position="240"/>
        <end position="259"/>
    </location>
</feature>
<dbReference type="STRING" id="988821.SAMN05421867_1106"/>
<dbReference type="Gene3D" id="1.10.357.140">
    <property type="entry name" value="UbiA prenyltransferase"/>
    <property type="match status" value="1"/>
</dbReference>
<keyword evidence="3 5" id="KW-1133">Transmembrane helix</keyword>
<keyword evidence="6" id="KW-0808">Transferase</keyword>
<evidence type="ECO:0000256" key="5">
    <source>
        <dbReference type="SAM" id="Phobius"/>
    </source>
</evidence>
<feature type="transmembrane region" description="Helical" evidence="5">
    <location>
        <begin position="213"/>
        <end position="234"/>
    </location>
</feature>
<feature type="transmembrane region" description="Helical" evidence="5">
    <location>
        <begin position="182"/>
        <end position="201"/>
    </location>
</feature>
<dbReference type="PANTHER" id="PTHR42723:SF1">
    <property type="entry name" value="CHLOROPHYLL SYNTHASE, CHLOROPLASTIC"/>
    <property type="match status" value="1"/>
</dbReference>
<evidence type="ECO:0000313" key="7">
    <source>
        <dbReference type="Proteomes" id="UP000199012"/>
    </source>
</evidence>
<accession>A0A1I0Z7Q2</accession>
<evidence type="ECO:0000256" key="4">
    <source>
        <dbReference type="ARBA" id="ARBA00023136"/>
    </source>
</evidence>
<protein>
    <submittedName>
        <fullName evidence="6">4-hydroxybenzoate polyprenyltransferase</fullName>
    </submittedName>
</protein>
<dbReference type="InterPro" id="IPR050475">
    <property type="entry name" value="Prenyltransferase_related"/>
</dbReference>
<dbReference type="Proteomes" id="UP000199012">
    <property type="component" value="Unassembled WGS sequence"/>
</dbReference>
<dbReference type="GO" id="GO:0016020">
    <property type="term" value="C:membrane"/>
    <property type="evidence" value="ECO:0007669"/>
    <property type="project" value="UniProtKB-SubCell"/>
</dbReference>
<name>A0A1I0Z7Q2_9CELL</name>
<evidence type="ECO:0000256" key="1">
    <source>
        <dbReference type="ARBA" id="ARBA00004141"/>
    </source>
</evidence>
<dbReference type="CDD" id="cd13966">
    <property type="entry name" value="PT_UbiA_4"/>
    <property type="match status" value="1"/>
</dbReference>